<gene>
    <name evidence="1" type="ORF">E6O75_ATG07697</name>
</gene>
<dbReference type="Proteomes" id="UP000298493">
    <property type="component" value="Unassembled WGS sequence"/>
</dbReference>
<organism evidence="1 2">
    <name type="scientific">Venturia nashicola</name>
    <dbReference type="NCBI Taxonomy" id="86259"/>
    <lineage>
        <taxon>Eukaryota</taxon>
        <taxon>Fungi</taxon>
        <taxon>Dikarya</taxon>
        <taxon>Ascomycota</taxon>
        <taxon>Pezizomycotina</taxon>
        <taxon>Dothideomycetes</taxon>
        <taxon>Pleosporomycetidae</taxon>
        <taxon>Venturiales</taxon>
        <taxon>Venturiaceae</taxon>
        <taxon>Venturia</taxon>
    </lineage>
</organism>
<name>A0A4Z1NVX7_9PEZI</name>
<protein>
    <submittedName>
        <fullName evidence="1">Uncharacterized protein</fullName>
    </submittedName>
</protein>
<sequence>MDKTVDFIYVCSHRLSLQGQDIPHWIMLEHRNGLNLQNDRWVGMWYDNGNVMIDDICLACKEMIQIWEQKRNAERIVAHLERTRKEISDGECCRKRIVGKCG</sequence>
<dbReference type="EMBL" id="SNSC02000011">
    <property type="protein sequence ID" value="TID20237.1"/>
    <property type="molecule type" value="Genomic_DNA"/>
</dbReference>
<evidence type="ECO:0000313" key="2">
    <source>
        <dbReference type="Proteomes" id="UP000298493"/>
    </source>
</evidence>
<evidence type="ECO:0000313" key="1">
    <source>
        <dbReference type="EMBL" id="TID20237.1"/>
    </source>
</evidence>
<proteinExistence type="predicted"/>
<accession>A0A4Z1NVX7</accession>
<dbReference type="AlphaFoldDB" id="A0A4Z1NVX7"/>
<keyword evidence="2" id="KW-1185">Reference proteome</keyword>
<comment type="caution">
    <text evidence="1">The sequence shown here is derived from an EMBL/GenBank/DDBJ whole genome shotgun (WGS) entry which is preliminary data.</text>
</comment>
<reference evidence="1 2" key="1">
    <citation type="submission" date="2019-04" db="EMBL/GenBank/DDBJ databases">
        <title>High contiguity whole genome sequence and gene annotation resource for two Venturia nashicola isolates.</title>
        <authorList>
            <person name="Prokchorchik M."/>
            <person name="Won K."/>
            <person name="Lee Y."/>
            <person name="Choi E.D."/>
            <person name="Segonzac C."/>
            <person name="Sohn K.H."/>
        </authorList>
    </citation>
    <scope>NUCLEOTIDE SEQUENCE [LARGE SCALE GENOMIC DNA]</scope>
    <source>
        <strain evidence="1 2">PRI2</strain>
    </source>
</reference>